<proteinExistence type="predicted"/>
<feature type="non-terminal residue" evidence="1">
    <location>
        <position position="1"/>
    </location>
</feature>
<keyword evidence="2" id="KW-1185">Reference proteome</keyword>
<protein>
    <submittedName>
        <fullName evidence="1">Uncharacterized protein</fullName>
    </submittedName>
</protein>
<reference evidence="1 2" key="1">
    <citation type="submission" date="2014-04" db="EMBL/GenBank/DDBJ databases">
        <authorList>
            <consortium name="DOE Joint Genome Institute"/>
            <person name="Kuo A."/>
            <person name="Zuccaro A."/>
            <person name="Kohler A."/>
            <person name="Nagy L.G."/>
            <person name="Floudas D."/>
            <person name="Copeland A."/>
            <person name="Barry K.W."/>
            <person name="Cichocki N."/>
            <person name="Veneault-Fourrey C."/>
            <person name="LaButti K."/>
            <person name="Lindquist E.A."/>
            <person name="Lipzen A."/>
            <person name="Lundell T."/>
            <person name="Morin E."/>
            <person name="Murat C."/>
            <person name="Sun H."/>
            <person name="Tunlid A."/>
            <person name="Henrissat B."/>
            <person name="Grigoriev I.V."/>
            <person name="Hibbett D.S."/>
            <person name="Martin F."/>
            <person name="Nordberg H.P."/>
            <person name="Cantor M.N."/>
            <person name="Hua S.X."/>
        </authorList>
    </citation>
    <scope>NUCLEOTIDE SEQUENCE [LARGE SCALE GENOMIC DNA]</scope>
    <source>
        <strain evidence="1 2">MAFF 305830</strain>
    </source>
</reference>
<dbReference type="EMBL" id="KN824283">
    <property type="protein sequence ID" value="KIM30836.1"/>
    <property type="molecule type" value="Genomic_DNA"/>
</dbReference>
<dbReference type="AlphaFoldDB" id="A0A0C3BH93"/>
<dbReference type="OrthoDB" id="3365698at2759"/>
<accession>A0A0C3BH93</accession>
<dbReference type="HOGENOM" id="CLU_018544_6_1_1"/>
<evidence type="ECO:0000313" key="2">
    <source>
        <dbReference type="Proteomes" id="UP000054097"/>
    </source>
</evidence>
<dbReference type="Proteomes" id="UP000054097">
    <property type="component" value="Unassembled WGS sequence"/>
</dbReference>
<feature type="non-terminal residue" evidence="1">
    <location>
        <position position="59"/>
    </location>
</feature>
<gene>
    <name evidence="1" type="ORF">M408DRAFT_34889</name>
</gene>
<reference evidence="2" key="2">
    <citation type="submission" date="2015-01" db="EMBL/GenBank/DDBJ databases">
        <title>Evolutionary Origins and Diversification of the Mycorrhizal Mutualists.</title>
        <authorList>
            <consortium name="DOE Joint Genome Institute"/>
            <consortium name="Mycorrhizal Genomics Consortium"/>
            <person name="Kohler A."/>
            <person name="Kuo A."/>
            <person name="Nagy L.G."/>
            <person name="Floudas D."/>
            <person name="Copeland A."/>
            <person name="Barry K.W."/>
            <person name="Cichocki N."/>
            <person name="Veneault-Fourrey C."/>
            <person name="LaButti K."/>
            <person name="Lindquist E.A."/>
            <person name="Lipzen A."/>
            <person name="Lundell T."/>
            <person name="Morin E."/>
            <person name="Murat C."/>
            <person name="Riley R."/>
            <person name="Ohm R."/>
            <person name="Sun H."/>
            <person name="Tunlid A."/>
            <person name="Henrissat B."/>
            <person name="Grigoriev I.V."/>
            <person name="Hibbett D.S."/>
            <person name="Martin F."/>
        </authorList>
    </citation>
    <scope>NUCLEOTIDE SEQUENCE [LARGE SCALE GENOMIC DNA]</scope>
    <source>
        <strain evidence="2">MAFF 305830</strain>
    </source>
</reference>
<name>A0A0C3BH93_SERVB</name>
<evidence type="ECO:0000313" key="1">
    <source>
        <dbReference type="EMBL" id="KIM30836.1"/>
    </source>
</evidence>
<sequence>LRQEILKRIAWLSPVRRLPAETLSKIFVFICEETWDAPLILGAVCSQWRSILLSTPRAW</sequence>
<organism evidence="1 2">
    <name type="scientific">Serendipita vermifera MAFF 305830</name>
    <dbReference type="NCBI Taxonomy" id="933852"/>
    <lineage>
        <taxon>Eukaryota</taxon>
        <taxon>Fungi</taxon>
        <taxon>Dikarya</taxon>
        <taxon>Basidiomycota</taxon>
        <taxon>Agaricomycotina</taxon>
        <taxon>Agaricomycetes</taxon>
        <taxon>Sebacinales</taxon>
        <taxon>Serendipitaceae</taxon>
        <taxon>Serendipita</taxon>
    </lineage>
</organism>